<accession>A0A2S9WS37</accession>
<dbReference type="AlphaFoldDB" id="A0A2S9WS37"/>
<dbReference type="RefSeq" id="WP_146126702.1">
    <property type="nucleotide sequence ID" value="NZ_MQUC01000003.1"/>
</dbReference>
<reference evidence="1 2" key="1">
    <citation type="submission" date="2016-11" db="EMBL/GenBank/DDBJ databases">
        <title>Trade-off between light-utilization and light-protection in marine flavobacteria.</title>
        <authorList>
            <person name="Kumagai Y."/>
        </authorList>
    </citation>
    <scope>NUCLEOTIDE SEQUENCE [LARGE SCALE GENOMIC DNA]</scope>
    <source>
        <strain evidence="1 2">JCM 17109</strain>
    </source>
</reference>
<proteinExistence type="predicted"/>
<sequence length="402" mass="47436">MNRSAVDTIKGYYYQFDLTILKLLESQSSTDTVIVENVEDIDLLTATETTAVQCKYYAKTEYNHSVIAHPIRQMLNHFSNLKIQKEKNIRYHLYGHYKSGQNKLILPLTLDYLKKHFLTFKKRGKKIEYHKDLGLKDVDLDEFIQLLSIDNNAQSYDSQIGSLISLLQKEFNCTNDEARDYYYNNSLRVIKDKSVEQDSLSRTITRRQFIKSINKKEDLFNIWYAGYLGRSKFLKKIRSEHFTFLNISPFDRFFLIGVNPSMYSRNELKEMIQLISKKWSNLSKKVEKPFCPYIYISGISETEITELKKEFFREGFVFNDGHPFLGSDFSAENIMIRPDHNNDIRIKIINELNQLDTILYRSTVTKQIFQFYTGIPFYNNDSENLKHIKVQLHTLTEIKKII</sequence>
<keyword evidence="2" id="KW-1185">Reference proteome</keyword>
<dbReference type="NCBIfam" id="NF042945">
    <property type="entry name" value="DUF4297_antiphage"/>
    <property type="match status" value="1"/>
</dbReference>
<organism evidence="1 2">
    <name type="scientific">Nonlabens agnitus</name>
    <dbReference type="NCBI Taxonomy" id="870484"/>
    <lineage>
        <taxon>Bacteria</taxon>
        <taxon>Pseudomonadati</taxon>
        <taxon>Bacteroidota</taxon>
        <taxon>Flavobacteriia</taxon>
        <taxon>Flavobacteriales</taxon>
        <taxon>Flavobacteriaceae</taxon>
        <taxon>Nonlabens</taxon>
    </lineage>
</organism>
<evidence type="ECO:0000313" key="2">
    <source>
        <dbReference type="Proteomes" id="UP000239532"/>
    </source>
</evidence>
<name>A0A2S9WS37_9FLAO</name>
<dbReference type="Proteomes" id="UP000239532">
    <property type="component" value="Unassembled WGS sequence"/>
</dbReference>
<evidence type="ECO:0000313" key="1">
    <source>
        <dbReference type="EMBL" id="PRP66268.1"/>
    </source>
</evidence>
<gene>
    <name evidence="1" type="ORF">BST86_03760</name>
</gene>
<dbReference type="EMBL" id="MQUC01000003">
    <property type="protein sequence ID" value="PRP66268.1"/>
    <property type="molecule type" value="Genomic_DNA"/>
</dbReference>
<comment type="caution">
    <text evidence="1">The sequence shown here is derived from an EMBL/GenBank/DDBJ whole genome shotgun (WGS) entry which is preliminary data.</text>
</comment>
<dbReference type="OrthoDB" id="8403777at2"/>
<protein>
    <submittedName>
        <fullName evidence="1">Uncharacterized protein</fullName>
    </submittedName>
</protein>